<dbReference type="Pfam" id="PF14214">
    <property type="entry name" value="Helitron_like_N"/>
    <property type="match status" value="1"/>
</dbReference>
<accession>A0A183BR78</accession>
<feature type="region of interest" description="Disordered" evidence="1">
    <location>
        <begin position="186"/>
        <end position="205"/>
    </location>
</feature>
<reference evidence="4" key="3">
    <citation type="submission" date="2016-06" db="UniProtKB">
        <authorList>
            <consortium name="WormBaseParasite"/>
        </authorList>
    </citation>
    <scope>IDENTIFICATION</scope>
</reference>
<evidence type="ECO:0000259" key="2">
    <source>
        <dbReference type="Pfam" id="PF14214"/>
    </source>
</evidence>
<proteinExistence type="predicted"/>
<sequence>MPSPVTSRSSNSFATKRTAKQRETSTTGAAQLTSADPDLPLEKLRILSVAQPVTVDDATDINTFLNDEEQLAVNELHCYDDVTGASDFIGPGQQEMLHDLGIAPCGVGCFETGCYCSEVLRATDLHADELEENPACHVNEPAQQRQIAKPRGCFGGRAVRPEQRICPSSALSGMFTQSTLDSVLMPPPSLASRRSQRESRTTSRFSSEMWASQHEVFEPITNQCATPHSKHFGVGCGAFSAKHLPEYYDSLAKPCACPFCGALCLHSEGTGPTAFAKCCAKGRVVLSARFNDLQNRPGELMALLYNQDTGIARMRASLFKNALAYNSHLSFGQIQLQLSKDKRAYDKRIIKCNNMMQYANKSTFACFWLTQHPMAKSECFRIMLSALLQLSHLPICKMCSKFTQAGSVFKLLTVVDLWLKNIDPALFPLLFSRGQCGFERGLPLRLREGEHVDSHLLLRDAQLNVVPETDELGEEAEFLGPTIERVYNRRDKVSFAQWFRYMSQIRGANWRNPHWLWDWGTIAQLYTLTFNNRAEAQKVQYMKRKQGQRRLVLPSLQGPLGRVYMTDEHFRGSRQYYQREYANCMTICREFGPPDLLVTFTMSPDCPELLTMLGSDPSGKQQQWFDRPDLVCRLFVDKLQELYKDLTERGVLGPVRAWFGALEHQFRGLPHVHTAIILDWERMRNMGKIQTPADYIDEYISAEIPPNPTGRTKEAAKQRALHKTITTKNIHT</sequence>
<dbReference type="InterPro" id="IPR025476">
    <property type="entry name" value="Helitron_helicase-like"/>
</dbReference>
<dbReference type="Proteomes" id="UP000050741">
    <property type="component" value="Unassembled WGS sequence"/>
</dbReference>
<evidence type="ECO:0000313" key="3">
    <source>
        <dbReference type="Proteomes" id="UP000050741"/>
    </source>
</evidence>
<protein>
    <submittedName>
        <fullName evidence="4">Helitron_like_N domain-containing protein</fullName>
    </submittedName>
</protein>
<feature type="domain" description="Helitron helicase-like" evidence="2">
    <location>
        <begin position="554"/>
        <end position="674"/>
    </location>
</feature>
<organism evidence="3 4">
    <name type="scientific">Globodera pallida</name>
    <name type="common">Potato cyst nematode worm</name>
    <name type="synonym">Heterodera pallida</name>
    <dbReference type="NCBI Taxonomy" id="36090"/>
    <lineage>
        <taxon>Eukaryota</taxon>
        <taxon>Metazoa</taxon>
        <taxon>Ecdysozoa</taxon>
        <taxon>Nematoda</taxon>
        <taxon>Chromadorea</taxon>
        <taxon>Rhabditida</taxon>
        <taxon>Tylenchina</taxon>
        <taxon>Tylenchomorpha</taxon>
        <taxon>Tylenchoidea</taxon>
        <taxon>Heteroderidae</taxon>
        <taxon>Heteroderinae</taxon>
        <taxon>Globodera</taxon>
    </lineage>
</organism>
<reference evidence="3" key="1">
    <citation type="submission" date="2013-12" db="EMBL/GenBank/DDBJ databases">
        <authorList>
            <person name="Aslett M."/>
        </authorList>
    </citation>
    <scope>NUCLEOTIDE SEQUENCE [LARGE SCALE GENOMIC DNA]</scope>
    <source>
        <strain evidence="3">Lindley</strain>
    </source>
</reference>
<evidence type="ECO:0000256" key="1">
    <source>
        <dbReference type="SAM" id="MobiDB-lite"/>
    </source>
</evidence>
<feature type="compositionally biased region" description="Polar residues" evidence="1">
    <location>
        <begin position="24"/>
        <end position="34"/>
    </location>
</feature>
<dbReference type="WBParaSite" id="GPLIN_000311400">
    <property type="protein sequence ID" value="GPLIN_000311400"/>
    <property type="gene ID" value="GPLIN_000311400"/>
</dbReference>
<feature type="compositionally biased region" description="Polar residues" evidence="1">
    <location>
        <begin position="1"/>
        <end position="15"/>
    </location>
</feature>
<dbReference type="AlphaFoldDB" id="A0A183BR78"/>
<feature type="region of interest" description="Disordered" evidence="1">
    <location>
        <begin position="1"/>
        <end position="35"/>
    </location>
</feature>
<reference evidence="3" key="2">
    <citation type="submission" date="2014-05" db="EMBL/GenBank/DDBJ databases">
        <title>The genome and life-stage specific transcriptomes of Globodera pallida elucidate key aspects of plant parasitism by a cyst nematode.</title>
        <authorList>
            <person name="Cotton J.A."/>
            <person name="Lilley C.J."/>
            <person name="Jones L.M."/>
            <person name="Kikuchi T."/>
            <person name="Reid A.J."/>
            <person name="Thorpe P."/>
            <person name="Tsai I.J."/>
            <person name="Beasley H."/>
            <person name="Blok V."/>
            <person name="Cock P.J.A."/>
            <person name="Van den Akker S.E."/>
            <person name="Holroyd N."/>
            <person name="Hunt M."/>
            <person name="Mantelin S."/>
            <person name="Naghra H."/>
            <person name="Pain A."/>
            <person name="Palomares-Rius J.E."/>
            <person name="Zarowiecki M."/>
            <person name="Berriman M."/>
            <person name="Jones J.T."/>
            <person name="Urwin P.E."/>
        </authorList>
    </citation>
    <scope>NUCLEOTIDE SEQUENCE [LARGE SCALE GENOMIC DNA]</scope>
    <source>
        <strain evidence="3">Lindley</strain>
    </source>
</reference>
<name>A0A183BR78_GLOPA</name>
<evidence type="ECO:0000313" key="4">
    <source>
        <dbReference type="WBParaSite" id="GPLIN_000311400"/>
    </source>
</evidence>
<keyword evidence="3" id="KW-1185">Reference proteome</keyword>